<dbReference type="PANTHER" id="PTHR47506">
    <property type="entry name" value="TRANSCRIPTIONAL REGULATORY PROTEIN"/>
    <property type="match status" value="1"/>
</dbReference>
<dbReference type="InterPro" id="IPR009057">
    <property type="entry name" value="Homeodomain-like_sf"/>
</dbReference>
<dbReference type="Gene3D" id="1.10.357.10">
    <property type="entry name" value="Tetracycline Repressor, domain 2"/>
    <property type="match status" value="1"/>
</dbReference>
<evidence type="ECO:0000256" key="1">
    <source>
        <dbReference type="ARBA" id="ARBA00023015"/>
    </source>
</evidence>
<evidence type="ECO:0000256" key="3">
    <source>
        <dbReference type="ARBA" id="ARBA00023163"/>
    </source>
</evidence>
<dbReference type="InterPro" id="IPR001647">
    <property type="entry name" value="HTH_TetR"/>
</dbReference>
<dbReference type="PROSITE" id="PS50977">
    <property type="entry name" value="HTH_TETR_2"/>
    <property type="match status" value="1"/>
</dbReference>
<comment type="caution">
    <text evidence="6">The sequence shown here is derived from an EMBL/GenBank/DDBJ whole genome shotgun (WGS) entry which is preliminary data.</text>
</comment>
<dbReference type="GO" id="GO:0003677">
    <property type="term" value="F:DNA binding"/>
    <property type="evidence" value="ECO:0007669"/>
    <property type="project" value="UniProtKB-UniRule"/>
</dbReference>
<keyword evidence="1" id="KW-0805">Transcription regulation</keyword>
<dbReference type="SUPFAM" id="SSF48498">
    <property type="entry name" value="Tetracyclin repressor-like, C-terminal domain"/>
    <property type="match status" value="1"/>
</dbReference>
<name>A0A178LR08_MYCIR</name>
<reference evidence="6 7" key="1">
    <citation type="submission" date="2016-04" db="EMBL/GenBank/DDBJ databases">
        <title>Draft Genome Sequences of Staphylococcus capitis Strain H36, S. capitis Strain H65, S. cohnii Strain H62, S. hominis Strain H69, Mycobacterium iranicum Strain H39, Plantibacter sp. Strain H53, Pseudomonas oryzihabitans Strain H72, and Microbacterium sp. Strain H83, isolated from residential settings.</title>
        <authorList>
            <person name="Lymperopoulou D."/>
            <person name="Adams R.I."/>
            <person name="Lindow S."/>
            <person name="Coil D.A."/>
            <person name="Jospin G."/>
            <person name="Eisen J.A."/>
        </authorList>
    </citation>
    <scope>NUCLEOTIDE SEQUENCE [LARGE SCALE GENOMIC DNA]</scope>
    <source>
        <strain evidence="6 7">H39</strain>
    </source>
</reference>
<sequence length="193" mass="21791">MSLTHSSTARDRIVITAYELFTHRGINAVGVDEVVEKAGVAKTTLYRHFPSKEDLVLAFLDRREQLWTSEVIDSRPRERTDDPAEQLLAIFDVLDEWFHDRSDYEACSFVKVLLEMGRTGRIGEACIEHLDRVRNILTSRAEAAGLRDPHSFAWSFNVLIKGSIVCAAEGDPDSARRAKPLAGFLIDQHRGPR</sequence>
<evidence type="ECO:0000256" key="4">
    <source>
        <dbReference type="PROSITE-ProRule" id="PRU00335"/>
    </source>
</evidence>
<organism evidence="6 7">
    <name type="scientific">Mycolicibacterium iranicum</name>
    <name type="common">Mycobacterium iranicum</name>
    <dbReference type="NCBI Taxonomy" id="912594"/>
    <lineage>
        <taxon>Bacteria</taxon>
        <taxon>Bacillati</taxon>
        <taxon>Actinomycetota</taxon>
        <taxon>Actinomycetes</taxon>
        <taxon>Mycobacteriales</taxon>
        <taxon>Mycobacteriaceae</taxon>
        <taxon>Mycolicibacterium</taxon>
    </lineage>
</organism>
<feature type="DNA-binding region" description="H-T-H motif" evidence="4">
    <location>
        <begin position="30"/>
        <end position="49"/>
    </location>
</feature>
<evidence type="ECO:0000313" key="6">
    <source>
        <dbReference type="EMBL" id="OAN33578.1"/>
    </source>
</evidence>
<evidence type="ECO:0000313" key="7">
    <source>
        <dbReference type="Proteomes" id="UP000078396"/>
    </source>
</evidence>
<dbReference type="PRINTS" id="PR00455">
    <property type="entry name" value="HTHTETR"/>
</dbReference>
<keyword evidence="2 4" id="KW-0238">DNA-binding</keyword>
<protein>
    <submittedName>
        <fullName evidence="6">TetR family transcriptional regulator</fullName>
    </submittedName>
</protein>
<evidence type="ECO:0000256" key="2">
    <source>
        <dbReference type="ARBA" id="ARBA00023125"/>
    </source>
</evidence>
<dbReference type="Pfam" id="PF00440">
    <property type="entry name" value="TetR_N"/>
    <property type="match status" value="1"/>
</dbReference>
<dbReference type="InterPro" id="IPR036271">
    <property type="entry name" value="Tet_transcr_reg_TetR-rel_C_sf"/>
</dbReference>
<proteinExistence type="predicted"/>
<gene>
    <name evidence="6" type="ORF">A4X20_27845</name>
</gene>
<evidence type="ECO:0000259" key="5">
    <source>
        <dbReference type="PROSITE" id="PS50977"/>
    </source>
</evidence>
<dbReference type="Proteomes" id="UP000078396">
    <property type="component" value="Unassembled WGS sequence"/>
</dbReference>
<dbReference type="EMBL" id="LWCS01000048">
    <property type="protein sequence ID" value="OAN33578.1"/>
    <property type="molecule type" value="Genomic_DNA"/>
</dbReference>
<dbReference type="OrthoDB" id="4214267at2"/>
<dbReference type="AlphaFoldDB" id="A0A178LR08"/>
<dbReference type="SUPFAM" id="SSF46689">
    <property type="entry name" value="Homeodomain-like"/>
    <property type="match status" value="1"/>
</dbReference>
<keyword evidence="3" id="KW-0804">Transcription</keyword>
<feature type="domain" description="HTH tetR-type" evidence="5">
    <location>
        <begin position="7"/>
        <end position="67"/>
    </location>
</feature>
<dbReference type="PANTHER" id="PTHR47506:SF1">
    <property type="entry name" value="HTH-TYPE TRANSCRIPTIONAL REGULATOR YJDC"/>
    <property type="match status" value="1"/>
</dbReference>
<accession>A0A178LR08</accession>
<dbReference type="RefSeq" id="WP_064284074.1">
    <property type="nucleotide sequence ID" value="NZ_LWCS01000048.1"/>
</dbReference>